<dbReference type="Proteomes" id="UP000265520">
    <property type="component" value="Unassembled WGS sequence"/>
</dbReference>
<dbReference type="GO" id="GO:0015031">
    <property type="term" value="P:protein transport"/>
    <property type="evidence" value="ECO:0007669"/>
    <property type="project" value="UniProtKB-KW"/>
</dbReference>
<evidence type="ECO:0000256" key="4">
    <source>
        <dbReference type="ARBA" id="ARBA00022692"/>
    </source>
</evidence>
<keyword evidence="4 9" id="KW-0812">Transmembrane</keyword>
<sequence>EHALITIFANCGANTAYAIITIVKAFYHRSINPIAAFLLALSTQMLGYGWAGIFRKFLVDSPYMWWPANLVQVSLFRGRAPLGLGSAATRPRIFDFDRG</sequence>
<feature type="transmembrane region" description="Helical" evidence="9">
    <location>
        <begin position="34"/>
        <end position="54"/>
    </location>
</feature>
<protein>
    <submittedName>
        <fullName evidence="10">Oligopeptide transporter OPT family protein</fullName>
    </submittedName>
</protein>
<evidence type="ECO:0000256" key="7">
    <source>
        <dbReference type="ARBA" id="ARBA00022989"/>
    </source>
</evidence>
<dbReference type="PANTHER" id="PTHR22601">
    <property type="entry name" value="ISP4 LIKE PROTEIN"/>
    <property type="match status" value="1"/>
</dbReference>
<keyword evidence="5" id="KW-0571">Peptide transport</keyword>
<name>A0A392NLD3_9FABA</name>
<dbReference type="InterPro" id="IPR004813">
    <property type="entry name" value="OPT"/>
</dbReference>
<dbReference type="EMBL" id="LXQA010043740">
    <property type="protein sequence ID" value="MCI00613.1"/>
    <property type="molecule type" value="Genomic_DNA"/>
</dbReference>
<dbReference type="InterPro" id="IPR004648">
    <property type="entry name" value="Oligpept_transpt"/>
</dbReference>
<evidence type="ECO:0000313" key="10">
    <source>
        <dbReference type="EMBL" id="MCI00613.1"/>
    </source>
</evidence>
<comment type="similarity">
    <text evidence="2">Belongs to the oligopeptide OPT transporter (TC 2.A.67.1) family.</text>
</comment>
<evidence type="ECO:0000256" key="5">
    <source>
        <dbReference type="ARBA" id="ARBA00022856"/>
    </source>
</evidence>
<feature type="non-terminal residue" evidence="10">
    <location>
        <position position="1"/>
    </location>
</feature>
<evidence type="ECO:0000256" key="9">
    <source>
        <dbReference type="SAM" id="Phobius"/>
    </source>
</evidence>
<evidence type="ECO:0000256" key="3">
    <source>
        <dbReference type="ARBA" id="ARBA00022448"/>
    </source>
</evidence>
<keyword evidence="6" id="KW-0653">Protein transport</keyword>
<dbReference type="GO" id="GO:0035673">
    <property type="term" value="F:oligopeptide transmembrane transporter activity"/>
    <property type="evidence" value="ECO:0007669"/>
    <property type="project" value="InterPro"/>
</dbReference>
<evidence type="ECO:0000256" key="2">
    <source>
        <dbReference type="ARBA" id="ARBA00005484"/>
    </source>
</evidence>
<keyword evidence="3" id="KW-0813">Transport</keyword>
<comment type="subcellular location">
    <subcellularLocation>
        <location evidence="1">Membrane</location>
        <topology evidence="1">Multi-pass membrane protein</topology>
    </subcellularLocation>
</comment>
<dbReference type="AlphaFoldDB" id="A0A392NLD3"/>
<reference evidence="10 11" key="1">
    <citation type="journal article" date="2018" name="Front. Plant Sci.">
        <title>Red Clover (Trifolium pratense) and Zigzag Clover (T. medium) - A Picture of Genomic Similarities and Differences.</title>
        <authorList>
            <person name="Dluhosova J."/>
            <person name="Istvanek J."/>
            <person name="Nedelnik J."/>
            <person name="Repkova J."/>
        </authorList>
    </citation>
    <scope>NUCLEOTIDE SEQUENCE [LARGE SCALE GENOMIC DNA]</scope>
    <source>
        <strain evidence="11">cv. 10/8</strain>
        <tissue evidence="10">Leaf</tissue>
    </source>
</reference>
<organism evidence="10 11">
    <name type="scientific">Trifolium medium</name>
    <dbReference type="NCBI Taxonomy" id="97028"/>
    <lineage>
        <taxon>Eukaryota</taxon>
        <taxon>Viridiplantae</taxon>
        <taxon>Streptophyta</taxon>
        <taxon>Embryophyta</taxon>
        <taxon>Tracheophyta</taxon>
        <taxon>Spermatophyta</taxon>
        <taxon>Magnoliopsida</taxon>
        <taxon>eudicotyledons</taxon>
        <taxon>Gunneridae</taxon>
        <taxon>Pentapetalae</taxon>
        <taxon>rosids</taxon>
        <taxon>fabids</taxon>
        <taxon>Fabales</taxon>
        <taxon>Fabaceae</taxon>
        <taxon>Papilionoideae</taxon>
        <taxon>50 kb inversion clade</taxon>
        <taxon>NPAAA clade</taxon>
        <taxon>Hologalegina</taxon>
        <taxon>IRL clade</taxon>
        <taxon>Trifolieae</taxon>
        <taxon>Trifolium</taxon>
    </lineage>
</organism>
<proteinExistence type="inferred from homology"/>
<keyword evidence="11" id="KW-1185">Reference proteome</keyword>
<keyword evidence="7 9" id="KW-1133">Transmembrane helix</keyword>
<comment type="caution">
    <text evidence="10">The sequence shown here is derived from an EMBL/GenBank/DDBJ whole genome shotgun (WGS) entry which is preliminary data.</text>
</comment>
<keyword evidence="8 9" id="KW-0472">Membrane</keyword>
<evidence type="ECO:0000313" key="11">
    <source>
        <dbReference type="Proteomes" id="UP000265520"/>
    </source>
</evidence>
<dbReference type="GO" id="GO:0016020">
    <property type="term" value="C:membrane"/>
    <property type="evidence" value="ECO:0007669"/>
    <property type="project" value="UniProtKB-SubCell"/>
</dbReference>
<evidence type="ECO:0000256" key="8">
    <source>
        <dbReference type="ARBA" id="ARBA00023136"/>
    </source>
</evidence>
<evidence type="ECO:0000256" key="1">
    <source>
        <dbReference type="ARBA" id="ARBA00004141"/>
    </source>
</evidence>
<dbReference type="Pfam" id="PF03169">
    <property type="entry name" value="OPT"/>
    <property type="match status" value="1"/>
</dbReference>
<evidence type="ECO:0000256" key="6">
    <source>
        <dbReference type="ARBA" id="ARBA00022927"/>
    </source>
</evidence>
<accession>A0A392NLD3</accession>